<evidence type="ECO:0000313" key="1">
    <source>
        <dbReference type="EMBL" id="KAI8423042.1"/>
    </source>
</evidence>
<protein>
    <submittedName>
        <fullName evidence="1">Uncharacterized protein</fullName>
    </submittedName>
</protein>
<dbReference type="Proteomes" id="UP001064048">
    <property type="component" value="Chromosome 25"/>
</dbReference>
<name>A0ACC0JG30_CHOFU</name>
<sequence>MSVPKPAPSSDFTTHRIVRPTFHHGRTKREITTTKESLSRYVELVLVADRGEYRASGEDLRAVQRQLTDVANIINSVLGLVAMTIAHEMGHNFGMEHDTEADCSCPDQKCIMSPSSTSITPVHCNKPKALFNPPTCGNGFLEEGEQCDCGTAPGEFATRDGGDACHACCRPDCTLRANATCAHGQCCDLTTCRPKAPGTECRSADRECDLPEYCSGHSQFCPTDDALCGMLQCRHLNERLEFGTIIPCRTVIIDLGLSDVDPGLVPDGAKCGVDKVYKT</sequence>
<gene>
    <name evidence="1" type="ORF">MSG28_014130</name>
</gene>
<reference evidence="1 2" key="1">
    <citation type="journal article" date="2022" name="Genome Biol. Evol.">
        <title>The Spruce Budworm Genome: Reconstructing the Evolutionary History of Antifreeze Proteins.</title>
        <authorList>
            <person name="Beliveau C."/>
            <person name="Gagne P."/>
            <person name="Picq S."/>
            <person name="Vernygora O."/>
            <person name="Keeling C.I."/>
            <person name="Pinkney K."/>
            <person name="Doucet D."/>
            <person name="Wen F."/>
            <person name="Johnston J.S."/>
            <person name="Maaroufi H."/>
            <person name="Boyle B."/>
            <person name="Laroche J."/>
            <person name="Dewar K."/>
            <person name="Juretic N."/>
            <person name="Blackburn G."/>
            <person name="Nisole A."/>
            <person name="Brunet B."/>
            <person name="Brandao M."/>
            <person name="Lumley L."/>
            <person name="Duan J."/>
            <person name="Quan G."/>
            <person name="Lucarotti C.J."/>
            <person name="Roe A.D."/>
            <person name="Sperling F.A.H."/>
            <person name="Levesque R.C."/>
            <person name="Cusson M."/>
        </authorList>
    </citation>
    <scope>NUCLEOTIDE SEQUENCE [LARGE SCALE GENOMIC DNA]</scope>
    <source>
        <strain evidence="1">Glfc:IPQL:Cfum</strain>
    </source>
</reference>
<organism evidence="1 2">
    <name type="scientific">Choristoneura fumiferana</name>
    <name type="common">Spruce budworm moth</name>
    <name type="synonym">Archips fumiferana</name>
    <dbReference type="NCBI Taxonomy" id="7141"/>
    <lineage>
        <taxon>Eukaryota</taxon>
        <taxon>Metazoa</taxon>
        <taxon>Ecdysozoa</taxon>
        <taxon>Arthropoda</taxon>
        <taxon>Hexapoda</taxon>
        <taxon>Insecta</taxon>
        <taxon>Pterygota</taxon>
        <taxon>Neoptera</taxon>
        <taxon>Endopterygota</taxon>
        <taxon>Lepidoptera</taxon>
        <taxon>Glossata</taxon>
        <taxon>Ditrysia</taxon>
        <taxon>Tortricoidea</taxon>
        <taxon>Tortricidae</taxon>
        <taxon>Tortricinae</taxon>
        <taxon>Choristoneura</taxon>
    </lineage>
</organism>
<keyword evidence="2" id="KW-1185">Reference proteome</keyword>
<comment type="caution">
    <text evidence="1">The sequence shown here is derived from an EMBL/GenBank/DDBJ whole genome shotgun (WGS) entry which is preliminary data.</text>
</comment>
<proteinExistence type="predicted"/>
<dbReference type="EMBL" id="CM046125">
    <property type="protein sequence ID" value="KAI8423042.1"/>
    <property type="molecule type" value="Genomic_DNA"/>
</dbReference>
<evidence type="ECO:0000313" key="2">
    <source>
        <dbReference type="Proteomes" id="UP001064048"/>
    </source>
</evidence>
<accession>A0ACC0JG30</accession>